<protein>
    <submittedName>
        <fullName evidence="2">Ecdysteroid kinase domain-containing protein</fullName>
    </submittedName>
</protein>
<keyword evidence="2" id="KW-0418">Kinase</keyword>
<proteinExistence type="predicted"/>
<dbReference type="InterPro" id="IPR052961">
    <property type="entry name" value="Oxido-Kinase-like_Enzymes"/>
</dbReference>
<dbReference type="PANTHER" id="PTHR23020">
    <property type="entry name" value="UNCHARACTERIZED NUCLEAR HORMONE RECEPTOR-RELATED"/>
    <property type="match status" value="1"/>
</dbReference>
<feature type="domain" description="CHK kinase-like" evidence="1">
    <location>
        <begin position="420"/>
        <end position="607"/>
    </location>
</feature>
<dbReference type="GO" id="GO:0016301">
    <property type="term" value="F:kinase activity"/>
    <property type="evidence" value="ECO:0007669"/>
    <property type="project" value="UniProtKB-KW"/>
</dbReference>
<dbReference type="Proteomes" id="UP001201812">
    <property type="component" value="Unassembled WGS sequence"/>
</dbReference>
<name>A0AAD4R9H5_9BILA</name>
<dbReference type="Gene3D" id="3.90.1200.10">
    <property type="match status" value="2"/>
</dbReference>
<evidence type="ECO:0000259" key="1">
    <source>
        <dbReference type="SMART" id="SM00587"/>
    </source>
</evidence>
<reference evidence="2" key="1">
    <citation type="submission" date="2022-01" db="EMBL/GenBank/DDBJ databases">
        <title>Genome Sequence Resource for Two Populations of Ditylenchus destructor, the Migratory Endoparasitic Phytonematode.</title>
        <authorList>
            <person name="Zhang H."/>
            <person name="Lin R."/>
            <person name="Xie B."/>
        </authorList>
    </citation>
    <scope>NUCLEOTIDE SEQUENCE</scope>
    <source>
        <strain evidence="2">BazhouSP</strain>
    </source>
</reference>
<dbReference type="InterPro" id="IPR011009">
    <property type="entry name" value="Kinase-like_dom_sf"/>
</dbReference>
<gene>
    <name evidence="2" type="ORF">DdX_06107</name>
</gene>
<dbReference type="Pfam" id="PF07914">
    <property type="entry name" value="DUF1679"/>
    <property type="match status" value="2"/>
</dbReference>
<dbReference type="EMBL" id="JAKKPZ010000007">
    <property type="protein sequence ID" value="KAI1718991.1"/>
    <property type="molecule type" value="Genomic_DNA"/>
</dbReference>
<keyword evidence="3" id="KW-1185">Reference proteome</keyword>
<accession>A0AAD4R9H5</accession>
<dbReference type="SUPFAM" id="SSF56112">
    <property type="entry name" value="Protein kinase-like (PK-like)"/>
    <property type="match status" value="2"/>
</dbReference>
<evidence type="ECO:0000313" key="2">
    <source>
        <dbReference type="EMBL" id="KAI1718991.1"/>
    </source>
</evidence>
<dbReference type="AlphaFoldDB" id="A0AAD4R9H5"/>
<dbReference type="InterPro" id="IPR015897">
    <property type="entry name" value="CHK_kinase-like"/>
</dbReference>
<organism evidence="2 3">
    <name type="scientific">Ditylenchus destructor</name>
    <dbReference type="NCBI Taxonomy" id="166010"/>
    <lineage>
        <taxon>Eukaryota</taxon>
        <taxon>Metazoa</taxon>
        <taxon>Ecdysozoa</taxon>
        <taxon>Nematoda</taxon>
        <taxon>Chromadorea</taxon>
        <taxon>Rhabditida</taxon>
        <taxon>Tylenchina</taxon>
        <taxon>Tylenchomorpha</taxon>
        <taxon>Sphaerularioidea</taxon>
        <taxon>Anguinidae</taxon>
        <taxon>Anguininae</taxon>
        <taxon>Ditylenchus</taxon>
    </lineage>
</organism>
<comment type="caution">
    <text evidence="2">The sequence shown here is derived from an EMBL/GenBank/DDBJ whole genome shotgun (WGS) entry which is preliminary data.</text>
</comment>
<feature type="domain" description="CHK kinase-like" evidence="1">
    <location>
        <begin position="124"/>
        <end position="309"/>
    </location>
</feature>
<evidence type="ECO:0000313" key="3">
    <source>
        <dbReference type="Proteomes" id="UP001201812"/>
    </source>
</evidence>
<dbReference type="PANTHER" id="PTHR23020:SF41">
    <property type="entry name" value="AMINOGLYCOSIDE PHOSPHOTRANSFERASE DOMAIN-CONTAINING PROTEIN"/>
    <property type="match status" value="1"/>
</dbReference>
<dbReference type="SMART" id="SM00587">
    <property type="entry name" value="CHK"/>
    <property type="match status" value="2"/>
</dbReference>
<keyword evidence="2" id="KW-0808">Transferase</keyword>
<sequence>MGIDLNKIIDSSCKDFTVGFVISKLDGKNTLWDCHRSSHEIKNVEVSLLDTSGFMSDIYSVLFEFTANSSALSFTVIFKFHRAEVRFYEEVVPRISQHFTKFIVPQAYYTNMAVSSADLTGAVVLMQEIRNAGSVPLHAGLSRDQVESAICAIAQFHALSLTLPDEFIDSFPFQSDCDIEEEVCQMTNRLTSLPENEVAEYFKNNQSCLSNVLNRYGKFLSDQHKLFGTRPMLSHGDFWQSNLFFEKNIDGSIGSKISAFIDWQVMYAGTGINDVVRLVLVGVDAELRREQMENWLNMYYTALHHEIAVINKLHKPANPIICPYNDFATIQRIAQYHSHYETLFSLFLCANILGALKDVSQRKKLLNRMVDGFLPVLVKFHNQETRFYNAIGNSYPSPVIPKVFASRECTNPEELERSFLIMQDRKTSGGVHADFSQGLSKRQIESVLAAMAEFHAYTLSLSSQLMESLVLEKPLEFGEGSETLLKNLLKIPDADAQYFANNETVLRKFFATHAKESFFDCHKRFGIKPVLCHGDLWTNNIFYKTSDISDSSDELHSIFDWQCVHPNTGLNDIAHFLLSGATAELLSQHEHEWLQLYFDVFAKKASELGVEPPCDFELMEKIYQYHYPAQLMFVMLVIEVVLNAEHRPEMRRNLIHRMIAGFEKIRRNYE</sequence>
<dbReference type="InterPro" id="IPR012877">
    <property type="entry name" value="Dhs-27"/>
</dbReference>